<accession>A0A1K0JH80</accession>
<dbReference type="AlphaFoldDB" id="A0A1K0JH80"/>
<evidence type="ECO:0000313" key="1">
    <source>
        <dbReference type="EMBL" id="SCU78008.1"/>
    </source>
</evidence>
<dbReference type="RefSeq" id="WP_340526962.1">
    <property type="nucleotide sequence ID" value="NZ_FMSH01000308.1"/>
</dbReference>
<organism evidence="1">
    <name type="scientific">Cupriavidus necator</name>
    <name type="common">Alcaligenes eutrophus</name>
    <name type="synonym">Ralstonia eutropha</name>
    <dbReference type="NCBI Taxonomy" id="106590"/>
    <lineage>
        <taxon>Bacteria</taxon>
        <taxon>Pseudomonadati</taxon>
        <taxon>Pseudomonadota</taxon>
        <taxon>Betaproteobacteria</taxon>
        <taxon>Burkholderiales</taxon>
        <taxon>Burkholderiaceae</taxon>
        <taxon>Cupriavidus</taxon>
    </lineage>
</organism>
<dbReference type="EMBL" id="FMSH01000308">
    <property type="protein sequence ID" value="SCU78008.1"/>
    <property type="molecule type" value="Genomic_DNA"/>
</dbReference>
<reference evidence="1" key="1">
    <citation type="submission" date="2016-09" db="EMBL/GenBank/DDBJ databases">
        <authorList>
            <person name="Capua I."/>
            <person name="De Benedictis P."/>
            <person name="Joannis T."/>
            <person name="Lombin L.H."/>
            <person name="Cattoli G."/>
        </authorList>
    </citation>
    <scope>NUCLEOTIDE SEQUENCE</scope>
    <source>
        <strain evidence="1">B9</strain>
    </source>
</reference>
<name>A0A1K0JH80_CUPNE</name>
<gene>
    <name evidence="1" type="ORF">CNECB9_3760108</name>
</gene>
<protein>
    <submittedName>
        <fullName evidence="1">Uncharacterized protein</fullName>
    </submittedName>
</protein>
<sequence>MTKERPILFSGAMVRAIPDGRKMQTRRVVTGSGLGMLNDGFTPDYVVLRENGYCRYAYTGDRLWARETWAQPAALDPGPTVYRADYPTWVPLGNPNIPPVEAIRWKPSIYIPRAACRLVLGGPTSVWGG</sequence>
<proteinExistence type="predicted"/>